<gene>
    <name evidence="1" type="ORF">SAMN05421802_10953</name>
</gene>
<accession>A0A9X8R3N1</accession>
<dbReference type="AlphaFoldDB" id="A0A9X8R3N1"/>
<reference evidence="1 2" key="1">
    <citation type="submission" date="2017-01" db="EMBL/GenBank/DDBJ databases">
        <authorList>
            <person name="Varghese N."/>
            <person name="Submissions S."/>
        </authorList>
    </citation>
    <scope>NUCLEOTIDE SEQUENCE [LARGE SCALE GENOMIC DNA]</scope>
    <source>
        <strain evidence="1 2">DSM 44280</strain>
    </source>
</reference>
<name>A0A9X8R3N1_9CORY</name>
<sequence length="38" mass="3900">MVAQRTGLVTGATGYVGGPDPVGSYFTEKVIISVSRAD</sequence>
<evidence type="ECO:0000313" key="1">
    <source>
        <dbReference type="EMBL" id="SIQ24919.1"/>
    </source>
</evidence>
<protein>
    <submittedName>
        <fullName evidence="1">Uncharacterized protein</fullName>
    </submittedName>
</protein>
<keyword evidence="2" id="KW-1185">Reference proteome</keyword>
<organism evidence="1 2">
    <name type="scientific">Corynebacterium afermentans</name>
    <dbReference type="NCBI Taxonomy" id="38286"/>
    <lineage>
        <taxon>Bacteria</taxon>
        <taxon>Bacillati</taxon>
        <taxon>Actinomycetota</taxon>
        <taxon>Actinomycetes</taxon>
        <taxon>Mycobacteriales</taxon>
        <taxon>Corynebacteriaceae</taxon>
        <taxon>Corynebacterium</taxon>
    </lineage>
</organism>
<dbReference type="EMBL" id="FTMH01000009">
    <property type="protein sequence ID" value="SIQ24919.1"/>
    <property type="molecule type" value="Genomic_DNA"/>
</dbReference>
<proteinExistence type="predicted"/>
<dbReference type="Proteomes" id="UP000185547">
    <property type="component" value="Unassembled WGS sequence"/>
</dbReference>
<comment type="caution">
    <text evidence="1">The sequence shown here is derived from an EMBL/GenBank/DDBJ whole genome shotgun (WGS) entry which is preliminary data.</text>
</comment>
<evidence type="ECO:0000313" key="2">
    <source>
        <dbReference type="Proteomes" id="UP000185547"/>
    </source>
</evidence>